<feature type="compositionally biased region" description="Basic and acidic residues" evidence="1">
    <location>
        <begin position="55"/>
        <end position="65"/>
    </location>
</feature>
<evidence type="ECO:0000313" key="2">
    <source>
        <dbReference type="EMBL" id="KAK7323646.1"/>
    </source>
</evidence>
<evidence type="ECO:0000313" key="3">
    <source>
        <dbReference type="Proteomes" id="UP001367508"/>
    </source>
</evidence>
<organism evidence="2 3">
    <name type="scientific">Canavalia gladiata</name>
    <name type="common">Sword bean</name>
    <name type="synonym">Dolichos gladiatus</name>
    <dbReference type="NCBI Taxonomy" id="3824"/>
    <lineage>
        <taxon>Eukaryota</taxon>
        <taxon>Viridiplantae</taxon>
        <taxon>Streptophyta</taxon>
        <taxon>Embryophyta</taxon>
        <taxon>Tracheophyta</taxon>
        <taxon>Spermatophyta</taxon>
        <taxon>Magnoliopsida</taxon>
        <taxon>eudicotyledons</taxon>
        <taxon>Gunneridae</taxon>
        <taxon>Pentapetalae</taxon>
        <taxon>rosids</taxon>
        <taxon>fabids</taxon>
        <taxon>Fabales</taxon>
        <taxon>Fabaceae</taxon>
        <taxon>Papilionoideae</taxon>
        <taxon>50 kb inversion clade</taxon>
        <taxon>NPAAA clade</taxon>
        <taxon>indigoferoid/millettioid clade</taxon>
        <taxon>Phaseoleae</taxon>
        <taxon>Canavalia</taxon>
    </lineage>
</organism>
<keyword evidence="3" id="KW-1185">Reference proteome</keyword>
<proteinExistence type="predicted"/>
<sequence>MGPETGFWGRGRPQPGEQWLGQRRAQDELSSGASGRAFQRRLRTSFPAASPGPRDSSRTESYDRLKRARWPGEGIKQLIAPPLTVGLVLLVARTDK</sequence>
<accession>A0AAN9Q673</accession>
<dbReference type="Proteomes" id="UP001367508">
    <property type="component" value="Unassembled WGS sequence"/>
</dbReference>
<comment type="caution">
    <text evidence="2">The sequence shown here is derived from an EMBL/GenBank/DDBJ whole genome shotgun (WGS) entry which is preliminary data.</text>
</comment>
<dbReference type="EMBL" id="JAYMYQ010000006">
    <property type="protein sequence ID" value="KAK7323646.1"/>
    <property type="molecule type" value="Genomic_DNA"/>
</dbReference>
<dbReference type="AlphaFoldDB" id="A0AAN9Q673"/>
<feature type="region of interest" description="Disordered" evidence="1">
    <location>
        <begin position="1"/>
        <end position="65"/>
    </location>
</feature>
<reference evidence="2 3" key="1">
    <citation type="submission" date="2024-01" db="EMBL/GenBank/DDBJ databases">
        <title>The genomes of 5 underutilized Papilionoideae crops provide insights into root nodulation and disease resistanc.</title>
        <authorList>
            <person name="Jiang F."/>
        </authorList>
    </citation>
    <scope>NUCLEOTIDE SEQUENCE [LARGE SCALE GENOMIC DNA]</scope>
    <source>
        <strain evidence="2">LVBAO_FW01</strain>
        <tissue evidence="2">Leaves</tissue>
    </source>
</reference>
<evidence type="ECO:0000256" key="1">
    <source>
        <dbReference type="SAM" id="MobiDB-lite"/>
    </source>
</evidence>
<name>A0AAN9Q673_CANGL</name>
<protein>
    <submittedName>
        <fullName evidence="2">Uncharacterized protein</fullName>
    </submittedName>
</protein>
<gene>
    <name evidence="2" type="ORF">VNO77_27129</name>
</gene>